<dbReference type="Pfam" id="PF02225">
    <property type="entry name" value="PA"/>
    <property type="match status" value="1"/>
</dbReference>
<dbReference type="SUPFAM" id="SSF52025">
    <property type="entry name" value="PA domain"/>
    <property type="match status" value="1"/>
</dbReference>
<sequence length="596" mass="61635">MRPRTIVPSAAVAGLVLAALTAVPVGAEPLGAASGTAAGSLRAAAAPPPLEDLVTGDAVMQRLQDFQDIADANGGNRALETPGYEASAVYVEDALRAAGYEPERQYFTFEDLETDELSLTAAGVEVTSDVYPAEFAPDTPDDGVTGPIVQPADALVQGCTPDTWDGVAVSGAVALISRGSCPFADKALYAAQAGAAAVILYNNTDGALSPTLGAENDVWVPTVGITQAAGQQILAAIAGGAEPVATYDLQTHVEEFETFNVLAQTPGGRDHNVVMVGAHLDGVEDGPGINDNGSGSAAILEVAVQLAAATDGGQDVENAVRFAWWGAEEVGLRGSTHYVSDLAANDPAALDDIATYLNFDMVGSPNYIIGVYDANESTYPAPVEVPPGSAETEAVFTDYFDGIDQPWVDTEFSGRSDYQAFIENGVPASGLFTGADGSKTAEEVAMFGGTEGIFYDPNYHSPADTIDNVDATALDIMSRAIGHAVAALSEDTFAINGVGNPRIDAVEAQARCLNGTAYVAVRGANGEDAPADVRLITPFGEKKFSALAPDKNAYQSFSTRASSVAAGTATVAAYQWRGGDPVYQRYDVAYDAIDCG</sequence>
<keyword evidence="5" id="KW-1185">Reference proteome</keyword>
<feature type="chain" id="PRO_5012252716" evidence="1">
    <location>
        <begin position="28"/>
        <end position="596"/>
    </location>
</feature>
<evidence type="ECO:0000256" key="1">
    <source>
        <dbReference type="SAM" id="SignalP"/>
    </source>
</evidence>
<dbReference type="Gene3D" id="3.40.630.10">
    <property type="entry name" value="Zn peptidases"/>
    <property type="match status" value="2"/>
</dbReference>
<keyword evidence="1" id="KW-0732">Signal</keyword>
<dbReference type="Pfam" id="PF04389">
    <property type="entry name" value="Peptidase_M28"/>
    <property type="match status" value="1"/>
</dbReference>
<dbReference type="GO" id="GO:0006508">
    <property type="term" value="P:proteolysis"/>
    <property type="evidence" value="ECO:0007669"/>
    <property type="project" value="InterPro"/>
</dbReference>
<feature type="signal peptide" evidence="1">
    <location>
        <begin position="1"/>
        <end position="27"/>
    </location>
</feature>
<evidence type="ECO:0000259" key="2">
    <source>
        <dbReference type="Pfam" id="PF02225"/>
    </source>
</evidence>
<organism evidence="4 5">
    <name type="scientific">Cellulosimicrobium aquatile</name>
    <dbReference type="NCBI Taxonomy" id="1612203"/>
    <lineage>
        <taxon>Bacteria</taxon>
        <taxon>Bacillati</taxon>
        <taxon>Actinomycetota</taxon>
        <taxon>Actinomycetes</taxon>
        <taxon>Micrococcales</taxon>
        <taxon>Promicromonosporaceae</taxon>
        <taxon>Cellulosimicrobium</taxon>
    </lineage>
</organism>
<name>A0A1N6Q8P6_9MICO</name>
<dbReference type="Gene3D" id="3.50.30.30">
    <property type="match status" value="1"/>
</dbReference>
<dbReference type="InterPro" id="IPR003137">
    <property type="entry name" value="PA_domain"/>
</dbReference>
<evidence type="ECO:0000313" key="5">
    <source>
        <dbReference type="Proteomes" id="UP000186235"/>
    </source>
</evidence>
<protein>
    <submittedName>
        <fullName evidence="4">PA domain-containing protein</fullName>
    </submittedName>
</protein>
<feature type="domain" description="PA" evidence="2">
    <location>
        <begin position="144"/>
        <end position="233"/>
    </location>
</feature>
<dbReference type="RefSeq" id="WP_083711586.1">
    <property type="nucleotide sequence ID" value="NZ_FTMI01000002.1"/>
</dbReference>
<dbReference type="InterPro" id="IPR007484">
    <property type="entry name" value="Peptidase_M28"/>
</dbReference>
<proteinExistence type="predicted"/>
<evidence type="ECO:0000313" key="4">
    <source>
        <dbReference type="EMBL" id="SIQ13033.1"/>
    </source>
</evidence>
<dbReference type="InterPro" id="IPR046450">
    <property type="entry name" value="PA_dom_sf"/>
</dbReference>
<feature type="domain" description="Peptidase M28" evidence="3">
    <location>
        <begin position="260"/>
        <end position="483"/>
    </location>
</feature>
<gene>
    <name evidence="4" type="ORF">SAMN05518682_1409</name>
</gene>
<dbReference type="InterPro" id="IPR045175">
    <property type="entry name" value="M28_fam"/>
</dbReference>
<dbReference type="SUPFAM" id="SSF53187">
    <property type="entry name" value="Zn-dependent exopeptidases"/>
    <property type="match status" value="1"/>
</dbReference>
<dbReference type="Proteomes" id="UP000186235">
    <property type="component" value="Unassembled WGS sequence"/>
</dbReference>
<accession>A0A1N6Q8P6</accession>
<dbReference type="AlphaFoldDB" id="A0A1N6Q8P6"/>
<evidence type="ECO:0000259" key="3">
    <source>
        <dbReference type="Pfam" id="PF04389"/>
    </source>
</evidence>
<dbReference type="EMBL" id="FTMI01000002">
    <property type="protein sequence ID" value="SIQ13033.1"/>
    <property type="molecule type" value="Genomic_DNA"/>
</dbReference>
<dbReference type="PANTHER" id="PTHR12147:SF26">
    <property type="entry name" value="PEPTIDASE M28 DOMAIN-CONTAINING PROTEIN"/>
    <property type="match status" value="1"/>
</dbReference>
<dbReference type="GO" id="GO:0008235">
    <property type="term" value="F:metalloexopeptidase activity"/>
    <property type="evidence" value="ECO:0007669"/>
    <property type="project" value="InterPro"/>
</dbReference>
<reference evidence="5" key="1">
    <citation type="submission" date="2017-01" db="EMBL/GenBank/DDBJ databases">
        <authorList>
            <person name="Varghese N."/>
            <person name="Submissions S."/>
        </authorList>
    </citation>
    <scope>NUCLEOTIDE SEQUENCE [LARGE SCALE GENOMIC DNA]</scope>
    <source>
        <strain evidence="5">3bp</strain>
    </source>
</reference>
<dbReference type="PANTHER" id="PTHR12147">
    <property type="entry name" value="METALLOPEPTIDASE M28 FAMILY MEMBER"/>
    <property type="match status" value="1"/>
</dbReference>